<organism evidence="15">
    <name type="scientific">Guillardia theta (strain CCMP2712)</name>
    <name type="common">Cryptophyte</name>
    <dbReference type="NCBI Taxonomy" id="905079"/>
    <lineage>
        <taxon>Eukaryota</taxon>
        <taxon>Cryptophyceae</taxon>
        <taxon>Pyrenomonadales</taxon>
        <taxon>Geminigeraceae</taxon>
        <taxon>Guillardia</taxon>
    </lineage>
</organism>
<keyword evidence="6 10" id="KW-0067">ATP-binding</keyword>
<evidence type="ECO:0000256" key="12">
    <source>
        <dbReference type="SAM" id="MobiDB-lite"/>
    </source>
</evidence>
<reference evidence="16" key="3">
    <citation type="submission" date="2016-03" db="UniProtKB">
        <authorList>
            <consortium name="EnsemblProtists"/>
        </authorList>
    </citation>
    <scope>IDENTIFICATION</scope>
</reference>
<feature type="coiled-coil region" evidence="11">
    <location>
        <begin position="303"/>
        <end position="380"/>
    </location>
</feature>
<dbReference type="GO" id="GO:0003777">
    <property type="term" value="F:microtubule motor activity"/>
    <property type="evidence" value="ECO:0007669"/>
    <property type="project" value="InterPro"/>
</dbReference>
<evidence type="ECO:0000256" key="2">
    <source>
        <dbReference type="ARBA" id="ARBA00004245"/>
    </source>
</evidence>
<dbReference type="GeneID" id="17301348"/>
<dbReference type="GO" id="GO:0008017">
    <property type="term" value="F:microtubule binding"/>
    <property type="evidence" value="ECO:0007669"/>
    <property type="project" value="InterPro"/>
</dbReference>
<dbReference type="Proteomes" id="UP000011087">
    <property type="component" value="Unassembled WGS sequence"/>
</dbReference>
<keyword evidence="3" id="KW-0963">Cytoplasm</keyword>
<proteinExistence type="inferred from homology"/>
<dbReference type="SUPFAM" id="SSF52540">
    <property type="entry name" value="P-loop containing nucleoside triphosphate hydrolases"/>
    <property type="match status" value="1"/>
</dbReference>
<evidence type="ECO:0008006" key="18">
    <source>
        <dbReference type="Google" id="ProtNLM"/>
    </source>
</evidence>
<dbReference type="InterPro" id="IPR001752">
    <property type="entry name" value="Kinesin_motor_dom"/>
</dbReference>
<dbReference type="PaxDb" id="55529-EKX44741"/>
<dbReference type="STRING" id="905079.L1J876"/>
<dbReference type="GO" id="GO:0005524">
    <property type="term" value="F:ATP binding"/>
    <property type="evidence" value="ECO:0007669"/>
    <property type="project" value="UniProtKB-UniRule"/>
</dbReference>
<dbReference type="SUPFAM" id="SSF49879">
    <property type="entry name" value="SMAD/FHA domain"/>
    <property type="match status" value="1"/>
</dbReference>
<feature type="compositionally biased region" description="Basic and acidic residues" evidence="12">
    <location>
        <begin position="1098"/>
        <end position="1117"/>
    </location>
</feature>
<evidence type="ECO:0000256" key="10">
    <source>
        <dbReference type="PROSITE-ProRule" id="PRU00283"/>
    </source>
</evidence>
<dbReference type="eggNOG" id="KOG0241">
    <property type="taxonomic scope" value="Eukaryota"/>
</dbReference>
<feature type="coiled-coil region" evidence="11">
    <location>
        <begin position="928"/>
        <end position="962"/>
    </location>
</feature>
<dbReference type="EnsemblProtists" id="EKX44741">
    <property type="protein sequence ID" value="EKX44741"/>
    <property type="gene ID" value="GUITHDRAFT_109518"/>
</dbReference>
<dbReference type="InterPro" id="IPR000253">
    <property type="entry name" value="FHA_dom"/>
</dbReference>
<dbReference type="Gene3D" id="2.60.200.20">
    <property type="match status" value="1"/>
</dbReference>
<dbReference type="Pfam" id="PF00498">
    <property type="entry name" value="FHA"/>
    <property type="match status" value="1"/>
</dbReference>
<keyword evidence="5 10" id="KW-0547">Nucleotide-binding</keyword>
<dbReference type="RefSeq" id="XP_005831721.1">
    <property type="nucleotide sequence ID" value="XM_005831664.1"/>
</dbReference>
<dbReference type="InterPro" id="IPR008984">
    <property type="entry name" value="SMAD_FHA_dom_sf"/>
</dbReference>
<dbReference type="PROSITE" id="PS50067">
    <property type="entry name" value="KINESIN_MOTOR_2"/>
    <property type="match status" value="1"/>
</dbReference>
<evidence type="ECO:0000256" key="5">
    <source>
        <dbReference type="ARBA" id="ARBA00022741"/>
    </source>
</evidence>
<evidence type="ECO:0000313" key="17">
    <source>
        <dbReference type="Proteomes" id="UP000011087"/>
    </source>
</evidence>
<dbReference type="InterPro" id="IPR032405">
    <property type="entry name" value="Kinesin_assoc"/>
</dbReference>
<feature type="region of interest" description="Disordered" evidence="12">
    <location>
        <begin position="1098"/>
        <end position="1180"/>
    </location>
</feature>
<dbReference type="Pfam" id="PF00225">
    <property type="entry name" value="Kinesin"/>
    <property type="match status" value="2"/>
</dbReference>
<dbReference type="InterPro" id="IPR019821">
    <property type="entry name" value="Kinesin_motor_CS"/>
</dbReference>
<evidence type="ECO:0000256" key="8">
    <source>
        <dbReference type="ARBA" id="ARBA00023175"/>
    </source>
</evidence>
<gene>
    <name evidence="15" type="ORF">GUITHDRAFT_109518</name>
</gene>
<evidence type="ECO:0000256" key="4">
    <source>
        <dbReference type="ARBA" id="ARBA00022701"/>
    </source>
</evidence>
<feature type="coiled-coil region" evidence="11">
    <location>
        <begin position="550"/>
        <end position="659"/>
    </location>
</feature>
<evidence type="ECO:0000313" key="15">
    <source>
        <dbReference type="EMBL" id="EKX44741.1"/>
    </source>
</evidence>
<evidence type="ECO:0000256" key="6">
    <source>
        <dbReference type="ARBA" id="ARBA00022840"/>
    </source>
</evidence>
<name>L1J876_GUITC</name>
<dbReference type="PROSITE" id="PS50006">
    <property type="entry name" value="FHA_DOMAIN"/>
    <property type="match status" value="1"/>
</dbReference>
<evidence type="ECO:0000313" key="16">
    <source>
        <dbReference type="EnsemblProtists" id="EKX44741"/>
    </source>
</evidence>
<dbReference type="EMBL" id="JH993003">
    <property type="protein sequence ID" value="EKX44741.1"/>
    <property type="molecule type" value="Genomic_DNA"/>
</dbReference>
<comment type="subcellular location">
    <subcellularLocation>
        <location evidence="2">Cytoplasm</location>
        <location evidence="2">Cytoskeleton</location>
    </subcellularLocation>
    <subcellularLocation>
        <location evidence="1">Plastid</location>
        <location evidence="1">Chloroplast</location>
    </subcellularLocation>
</comment>
<dbReference type="SMART" id="SM00129">
    <property type="entry name" value="KISc"/>
    <property type="match status" value="1"/>
</dbReference>
<dbReference type="OrthoDB" id="3176171at2759"/>
<keyword evidence="17" id="KW-1185">Reference proteome</keyword>
<dbReference type="Gene3D" id="6.10.250.2520">
    <property type="match status" value="1"/>
</dbReference>
<evidence type="ECO:0000259" key="13">
    <source>
        <dbReference type="PROSITE" id="PS50006"/>
    </source>
</evidence>
<keyword evidence="8 10" id="KW-0505">Motor protein</keyword>
<dbReference type="OMA" id="QMTANKI"/>
<sequence>MSDNVKVAVRVRPFNNREKEKNSVCIISMHEKTTTIRNPESNEEKSFAFDYSYWSHNPSDPNFATQAIVFNDLGIGVLENAWKGYNVSLFAYGQTGSGKSYSMVGYGVDKGIIPCACQELFRRISENPDSTVTFKGPYVDGLALLPVKDLAYIEQLMDEGTRARTVASTQMNATSSRAHTIFTIILTQTTTNMTTMKVMDKVSKINLVDLAGSERAASTGATGDRLKEGAAINKSLSALGNVISALADASEKKGKQVFVPYRDSILTWLLKESLGGNSRTIMIAALSPADINYEETLSTLRPNQKLIRELQEEVERLRKLAEKSTPSEVELESLTAAARKEAEEAAREKSKLEEELAESKKLLEELNKSWDEKIKDAEAMESDRKRIMEEMGIAVSEDELSMPQLVNINEDPMKSGAVIYALRGGTTTVGRPDADVPQTIKFVGLNMSKEHCRIINDGGAVSIVKVGNSRTWINGIMLDSDSPQLLKQNDRIRFGNNHLFRFNNPLEAAEHERLRQQAISRGETPPEAPVIDWEFAQHELAIAAGHSDVLVESEQELKMAEEMKKKIEEAETRLQQEREEVQKKLEEQQLIIQKKDEEMKSLVGKEKEEAQKKFEAEERALLERQKQLEEQLRHREEEAEQLRAQQSKKRRENELLHDRIVSMLPLIHEANMISEELDKGCKFELKIVQRNVMETRQRMRRNSIGSLQNENTIAVRVVDTLTEKNRLWSREKFMDRIYSMRDYYHREIHLLDSEEEDSKKEDPFRDVDDDVVLGHAHVYLESLYWLIPIELTTPIIDYKGKSEGEISVKIEVLNEQGKTFEVEDGVPAENIRDIWMSNAVLQVEILSARGLPDHLHNYLVVYIDFNEQEHYTERCNERTSQPIFNHKRRFPVVLNEEFEQTLLAEAISFQIQGVESFNPNHATRKGNFRASHAEIAEMNQKNEKKQRELEEKEARLKELEENLLRPITSASASSEIKKEGWSSDILIIEEEDDDDLNMRQYEAGTASNTKPETAEKLAEAEKFRQELEAARLEKQRIEEERKIEAKRLQDEANKLKQEKERLERELKTMKDGSSSQNIKEDIEKEIQNRLQLERQKLQKQMEEEAKKLQEERDRLLNEKTLQQEPKTAPARSDDEINKILEEKARMEEELRKVREEQKDASEKMKQLESGNKKSKACNIS</sequence>
<dbReference type="KEGG" id="gtt:GUITHDRAFT_109518"/>
<evidence type="ECO:0000256" key="1">
    <source>
        <dbReference type="ARBA" id="ARBA00004229"/>
    </source>
</evidence>
<dbReference type="PRINTS" id="PR00380">
    <property type="entry name" value="KINESINHEAVY"/>
</dbReference>
<evidence type="ECO:0000256" key="3">
    <source>
        <dbReference type="ARBA" id="ARBA00022490"/>
    </source>
</evidence>
<feature type="domain" description="FHA" evidence="13">
    <location>
        <begin position="427"/>
        <end position="478"/>
    </location>
</feature>
<reference evidence="15 17" key="1">
    <citation type="journal article" date="2012" name="Nature">
        <title>Algal genomes reveal evolutionary mosaicism and the fate of nucleomorphs.</title>
        <authorList>
            <consortium name="DOE Joint Genome Institute"/>
            <person name="Curtis B.A."/>
            <person name="Tanifuji G."/>
            <person name="Burki F."/>
            <person name="Gruber A."/>
            <person name="Irimia M."/>
            <person name="Maruyama S."/>
            <person name="Arias M.C."/>
            <person name="Ball S.G."/>
            <person name="Gile G.H."/>
            <person name="Hirakawa Y."/>
            <person name="Hopkins J.F."/>
            <person name="Kuo A."/>
            <person name="Rensing S.A."/>
            <person name="Schmutz J."/>
            <person name="Symeonidi A."/>
            <person name="Elias M."/>
            <person name="Eveleigh R.J."/>
            <person name="Herman E.K."/>
            <person name="Klute M.J."/>
            <person name="Nakayama T."/>
            <person name="Obornik M."/>
            <person name="Reyes-Prieto A."/>
            <person name="Armbrust E.V."/>
            <person name="Aves S.J."/>
            <person name="Beiko R.G."/>
            <person name="Coutinho P."/>
            <person name="Dacks J.B."/>
            <person name="Durnford D.G."/>
            <person name="Fast N.M."/>
            <person name="Green B.R."/>
            <person name="Grisdale C.J."/>
            <person name="Hempel F."/>
            <person name="Henrissat B."/>
            <person name="Hoppner M.P."/>
            <person name="Ishida K."/>
            <person name="Kim E."/>
            <person name="Koreny L."/>
            <person name="Kroth P.G."/>
            <person name="Liu Y."/>
            <person name="Malik S.B."/>
            <person name="Maier U.G."/>
            <person name="McRose D."/>
            <person name="Mock T."/>
            <person name="Neilson J.A."/>
            <person name="Onodera N.T."/>
            <person name="Poole A.M."/>
            <person name="Pritham E.J."/>
            <person name="Richards T.A."/>
            <person name="Rocap G."/>
            <person name="Roy S.W."/>
            <person name="Sarai C."/>
            <person name="Schaack S."/>
            <person name="Shirato S."/>
            <person name="Slamovits C.H."/>
            <person name="Spencer D.F."/>
            <person name="Suzuki S."/>
            <person name="Worden A.Z."/>
            <person name="Zauner S."/>
            <person name="Barry K."/>
            <person name="Bell C."/>
            <person name="Bharti A.K."/>
            <person name="Crow J.A."/>
            <person name="Grimwood J."/>
            <person name="Kramer R."/>
            <person name="Lindquist E."/>
            <person name="Lucas S."/>
            <person name="Salamov A."/>
            <person name="McFadden G.I."/>
            <person name="Lane C.E."/>
            <person name="Keeling P.J."/>
            <person name="Gray M.W."/>
            <person name="Grigoriev I.V."/>
            <person name="Archibald J.M."/>
        </authorList>
    </citation>
    <scope>NUCLEOTIDE SEQUENCE</scope>
    <source>
        <strain evidence="15 17">CCMP2712</strain>
    </source>
</reference>
<feature type="domain" description="Kinesin motor" evidence="14">
    <location>
        <begin position="4"/>
        <end position="309"/>
    </location>
</feature>
<accession>L1J876</accession>
<evidence type="ECO:0000256" key="7">
    <source>
        <dbReference type="ARBA" id="ARBA00023054"/>
    </source>
</evidence>
<dbReference type="AlphaFoldDB" id="L1J876"/>
<comment type="similarity">
    <text evidence="10">Belongs to the TRAFAC class myosin-kinesin ATPase superfamily. Kinesin family.</text>
</comment>
<dbReference type="HOGENOM" id="CLU_001485_2_3_1"/>
<protein>
    <recommendedName>
        <fullName evidence="18">Kinesin motor domain-containing protein</fullName>
    </recommendedName>
</protein>
<dbReference type="PANTHER" id="PTHR47117">
    <property type="entry name" value="STAR-RELATED LIPID TRANSFER PROTEIN 9"/>
    <property type="match status" value="1"/>
</dbReference>
<evidence type="ECO:0000256" key="9">
    <source>
        <dbReference type="ARBA" id="ARBA00023212"/>
    </source>
</evidence>
<evidence type="ECO:0000259" key="14">
    <source>
        <dbReference type="PROSITE" id="PS50067"/>
    </source>
</evidence>
<dbReference type="Gene3D" id="3.40.850.10">
    <property type="entry name" value="Kinesin motor domain"/>
    <property type="match status" value="2"/>
</dbReference>
<feature type="compositionally biased region" description="Basic and acidic residues" evidence="12">
    <location>
        <begin position="1131"/>
        <end position="1166"/>
    </location>
</feature>
<dbReference type="InterPro" id="IPR036961">
    <property type="entry name" value="Kinesin_motor_dom_sf"/>
</dbReference>
<keyword evidence="7 11" id="KW-0175">Coiled coil</keyword>
<keyword evidence="9" id="KW-0206">Cytoskeleton</keyword>
<evidence type="ECO:0000256" key="11">
    <source>
        <dbReference type="SAM" id="Coils"/>
    </source>
</evidence>
<dbReference type="GO" id="GO:0007018">
    <property type="term" value="P:microtubule-based movement"/>
    <property type="evidence" value="ECO:0007669"/>
    <property type="project" value="InterPro"/>
</dbReference>
<dbReference type="GO" id="GO:0005874">
    <property type="term" value="C:microtubule"/>
    <property type="evidence" value="ECO:0007669"/>
    <property type="project" value="UniProtKB-KW"/>
</dbReference>
<dbReference type="SUPFAM" id="SSF49562">
    <property type="entry name" value="C2 domain (Calcium/lipid-binding domain, CaLB)"/>
    <property type="match status" value="1"/>
</dbReference>
<dbReference type="PROSITE" id="PS00411">
    <property type="entry name" value="KINESIN_MOTOR_1"/>
    <property type="match status" value="1"/>
</dbReference>
<feature type="binding site" evidence="10">
    <location>
        <begin position="93"/>
        <end position="100"/>
    </location>
    <ligand>
        <name>ATP</name>
        <dbReference type="ChEBI" id="CHEBI:30616"/>
    </ligand>
</feature>
<keyword evidence="4" id="KW-0493">Microtubule</keyword>
<dbReference type="GO" id="GO:0009507">
    <property type="term" value="C:chloroplast"/>
    <property type="evidence" value="ECO:0007669"/>
    <property type="project" value="UniProtKB-SubCell"/>
</dbReference>
<dbReference type="InterPro" id="IPR035892">
    <property type="entry name" value="C2_domain_sf"/>
</dbReference>
<dbReference type="Pfam" id="PF16183">
    <property type="entry name" value="Kinesin_assoc"/>
    <property type="match status" value="1"/>
</dbReference>
<reference evidence="17" key="2">
    <citation type="submission" date="2012-11" db="EMBL/GenBank/DDBJ databases">
        <authorList>
            <person name="Kuo A."/>
            <person name="Curtis B.A."/>
            <person name="Tanifuji G."/>
            <person name="Burki F."/>
            <person name="Gruber A."/>
            <person name="Irimia M."/>
            <person name="Maruyama S."/>
            <person name="Arias M.C."/>
            <person name="Ball S.G."/>
            <person name="Gile G.H."/>
            <person name="Hirakawa Y."/>
            <person name="Hopkins J.F."/>
            <person name="Rensing S.A."/>
            <person name="Schmutz J."/>
            <person name="Symeonidi A."/>
            <person name="Elias M."/>
            <person name="Eveleigh R.J."/>
            <person name="Herman E.K."/>
            <person name="Klute M.J."/>
            <person name="Nakayama T."/>
            <person name="Obornik M."/>
            <person name="Reyes-Prieto A."/>
            <person name="Armbrust E.V."/>
            <person name="Aves S.J."/>
            <person name="Beiko R.G."/>
            <person name="Coutinho P."/>
            <person name="Dacks J.B."/>
            <person name="Durnford D.G."/>
            <person name="Fast N.M."/>
            <person name="Green B.R."/>
            <person name="Grisdale C."/>
            <person name="Hempe F."/>
            <person name="Henrissat B."/>
            <person name="Hoppner M.P."/>
            <person name="Ishida K.-I."/>
            <person name="Kim E."/>
            <person name="Koreny L."/>
            <person name="Kroth P.G."/>
            <person name="Liu Y."/>
            <person name="Malik S.-B."/>
            <person name="Maier U.G."/>
            <person name="McRose D."/>
            <person name="Mock T."/>
            <person name="Neilson J.A."/>
            <person name="Onodera N.T."/>
            <person name="Poole A.M."/>
            <person name="Pritham E.J."/>
            <person name="Richards T.A."/>
            <person name="Rocap G."/>
            <person name="Roy S.W."/>
            <person name="Sarai C."/>
            <person name="Schaack S."/>
            <person name="Shirato S."/>
            <person name="Slamovits C.H."/>
            <person name="Spencer D.F."/>
            <person name="Suzuki S."/>
            <person name="Worden A.Z."/>
            <person name="Zauner S."/>
            <person name="Barry K."/>
            <person name="Bell C."/>
            <person name="Bharti A.K."/>
            <person name="Crow J.A."/>
            <person name="Grimwood J."/>
            <person name="Kramer R."/>
            <person name="Lindquist E."/>
            <person name="Lucas S."/>
            <person name="Salamov A."/>
            <person name="McFadden G.I."/>
            <person name="Lane C.E."/>
            <person name="Keeling P.J."/>
            <person name="Gray M.W."/>
            <person name="Grigoriev I.V."/>
            <person name="Archibald J.M."/>
        </authorList>
    </citation>
    <scope>NUCLEOTIDE SEQUENCE</scope>
    <source>
        <strain evidence="17">CCMP2712</strain>
    </source>
</reference>
<dbReference type="InterPro" id="IPR027417">
    <property type="entry name" value="P-loop_NTPase"/>
</dbReference>